<accession>A0A2S8GIW9</accession>
<dbReference type="Gene3D" id="3.40.50.1820">
    <property type="entry name" value="alpha/beta hydrolase"/>
    <property type="match status" value="1"/>
</dbReference>
<comment type="caution">
    <text evidence="4">The sequence shown here is derived from an EMBL/GenBank/DDBJ whole genome shotgun (WGS) entry which is preliminary data.</text>
</comment>
<evidence type="ECO:0000313" key="4">
    <source>
        <dbReference type="EMBL" id="PQO44387.1"/>
    </source>
</evidence>
<dbReference type="PANTHER" id="PTHR48081">
    <property type="entry name" value="AB HYDROLASE SUPERFAMILY PROTEIN C4A8.06C"/>
    <property type="match status" value="1"/>
</dbReference>
<keyword evidence="2" id="KW-0732">Signal</keyword>
<dbReference type="InterPro" id="IPR029058">
    <property type="entry name" value="AB_hydrolase_fold"/>
</dbReference>
<dbReference type="GO" id="GO:0016787">
    <property type="term" value="F:hydrolase activity"/>
    <property type="evidence" value="ECO:0007669"/>
    <property type="project" value="UniProtKB-KW"/>
</dbReference>
<dbReference type="InterPro" id="IPR049492">
    <property type="entry name" value="BD-FAE-like_dom"/>
</dbReference>
<reference evidence="4 5" key="1">
    <citation type="submission" date="2018-02" db="EMBL/GenBank/DDBJ databases">
        <title>Comparative genomes isolates from brazilian mangrove.</title>
        <authorList>
            <person name="Araujo J.E."/>
            <person name="Taketani R.G."/>
            <person name="Silva M.C.P."/>
            <person name="Loureco M.V."/>
            <person name="Andreote F.D."/>
        </authorList>
    </citation>
    <scope>NUCLEOTIDE SEQUENCE [LARGE SCALE GENOMIC DNA]</scope>
    <source>
        <strain evidence="4 5">Nap-Phe MGV</strain>
    </source>
</reference>
<dbReference type="OrthoDB" id="9794725at2"/>
<evidence type="ECO:0000259" key="3">
    <source>
        <dbReference type="Pfam" id="PF20434"/>
    </source>
</evidence>
<dbReference type="RefSeq" id="WP_105337355.1">
    <property type="nucleotide sequence ID" value="NZ_PUHZ01000020.1"/>
</dbReference>
<keyword evidence="1 4" id="KW-0378">Hydrolase</keyword>
<organism evidence="4 5">
    <name type="scientific">Blastopirellula marina</name>
    <dbReference type="NCBI Taxonomy" id="124"/>
    <lineage>
        <taxon>Bacteria</taxon>
        <taxon>Pseudomonadati</taxon>
        <taxon>Planctomycetota</taxon>
        <taxon>Planctomycetia</taxon>
        <taxon>Pirellulales</taxon>
        <taxon>Pirellulaceae</taxon>
        <taxon>Blastopirellula</taxon>
    </lineage>
</organism>
<dbReference type="PANTHER" id="PTHR48081:SF6">
    <property type="entry name" value="PEPTIDASE S9 PROLYL OLIGOPEPTIDASE CATALYTIC DOMAIN-CONTAINING PROTEIN"/>
    <property type="match status" value="1"/>
</dbReference>
<dbReference type="EMBL" id="PUHZ01000020">
    <property type="protein sequence ID" value="PQO44387.1"/>
    <property type="molecule type" value="Genomic_DNA"/>
</dbReference>
<dbReference type="Pfam" id="PF20434">
    <property type="entry name" value="BD-FAE"/>
    <property type="match status" value="1"/>
</dbReference>
<name>A0A2S8GIW9_9BACT</name>
<dbReference type="InterPro" id="IPR050300">
    <property type="entry name" value="GDXG_lipolytic_enzyme"/>
</dbReference>
<evidence type="ECO:0000256" key="1">
    <source>
        <dbReference type="ARBA" id="ARBA00022801"/>
    </source>
</evidence>
<dbReference type="SUPFAM" id="SSF53474">
    <property type="entry name" value="alpha/beta-Hydrolases"/>
    <property type="match status" value="1"/>
</dbReference>
<dbReference type="AlphaFoldDB" id="A0A2S8GIW9"/>
<feature type="domain" description="BD-FAE-like" evidence="3">
    <location>
        <begin position="47"/>
        <end position="246"/>
    </location>
</feature>
<proteinExistence type="predicted"/>
<gene>
    <name evidence="4" type="ORF">C5Y93_20735</name>
</gene>
<evidence type="ECO:0000313" key="5">
    <source>
        <dbReference type="Proteomes" id="UP000237819"/>
    </source>
</evidence>
<sequence length="299" mass="31517">MSKIVSSLTLVLFLPLLAMSAEPKRELLWPDGAPGAKGEAENDKPAMTIYLADGPNKTDCAVVVLPGGGYGGLAMGHEGVQIAEWYNSFGVSAFVVEYRHRGKGYGHPAPIQDAQRAIRTVRAGAKEFGVSPDKIGVMGFSAGGHLASTAATHFDAGDPNATDPIQKVSCRPDFAILCYPVIAFDQPFTHKGSQKNLLGDDADPGLVKSLSNETQVTSETPPTFLFHTSEDTGVPPQNSIVFYEALQKAKVPAEMHIFAKGRHGVGLAASIPGTSAWPKLCEAWLAGLGMLSDKSAAGN</sequence>
<protein>
    <submittedName>
        <fullName evidence="4">Alpha/beta hydrolase</fullName>
    </submittedName>
</protein>
<evidence type="ECO:0000256" key="2">
    <source>
        <dbReference type="SAM" id="SignalP"/>
    </source>
</evidence>
<feature type="signal peptide" evidence="2">
    <location>
        <begin position="1"/>
        <end position="20"/>
    </location>
</feature>
<feature type="chain" id="PRO_5015554401" evidence="2">
    <location>
        <begin position="21"/>
        <end position="299"/>
    </location>
</feature>
<dbReference type="Proteomes" id="UP000237819">
    <property type="component" value="Unassembled WGS sequence"/>
</dbReference>